<evidence type="ECO:0000313" key="2">
    <source>
        <dbReference type="EMBL" id="OIR13500.1"/>
    </source>
</evidence>
<dbReference type="EMBL" id="MLJW01000014">
    <property type="protein sequence ID" value="OIR13500.1"/>
    <property type="molecule type" value="Genomic_DNA"/>
</dbReference>
<gene>
    <name evidence="2" type="primary">phnP_1</name>
    <name evidence="2" type="ORF">GALL_53160</name>
</gene>
<name>A0A1J5TIH3_9ZZZZ</name>
<dbReference type="GO" id="GO:0103043">
    <property type="term" value="F:phosphoribosyl 1,2-cyclic phosphate phosphodiesterase activity"/>
    <property type="evidence" value="ECO:0007669"/>
    <property type="project" value="UniProtKB-EC"/>
</dbReference>
<keyword evidence="2" id="KW-0378">Hydrolase</keyword>
<dbReference type="Pfam" id="PF12706">
    <property type="entry name" value="Lactamase_B_2"/>
    <property type="match status" value="1"/>
</dbReference>
<dbReference type="SUPFAM" id="SSF56281">
    <property type="entry name" value="Metallo-hydrolase/oxidoreductase"/>
    <property type="match status" value="1"/>
</dbReference>
<dbReference type="PANTHER" id="PTHR42663:SF6">
    <property type="entry name" value="HYDROLASE C777.06C-RELATED"/>
    <property type="match status" value="1"/>
</dbReference>
<reference evidence="2" key="1">
    <citation type="submission" date="2016-10" db="EMBL/GenBank/DDBJ databases">
        <title>Sequence of Gallionella enrichment culture.</title>
        <authorList>
            <person name="Poehlein A."/>
            <person name="Muehling M."/>
            <person name="Daniel R."/>
        </authorList>
    </citation>
    <scope>NUCLEOTIDE SEQUENCE</scope>
</reference>
<dbReference type="InterPro" id="IPR036866">
    <property type="entry name" value="RibonucZ/Hydroxyglut_hydro"/>
</dbReference>
<dbReference type="InterPro" id="IPR001279">
    <property type="entry name" value="Metallo-B-lactamas"/>
</dbReference>
<dbReference type="AlphaFoldDB" id="A0A1J5TIH3"/>
<dbReference type="PANTHER" id="PTHR42663">
    <property type="entry name" value="HYDROLASE C777.06C-RELATED-RELATED"/>
    <property type="match status" value="1"/>
</dbReference>
<comment type="caution">
    <text evidence="2">The sequence shown here is derived from an EMBL/GenBank/DDBJ whole genome shotgun (WGS) entry which is preliminary data.</text>
</comment>
<dbReference type="EC" id="3.1.4.55" evidence="2"/>
<dbReference type="CDD" id="cd16279">
    <property type="entry name" value="metallo-hydrolase-like_MBL-fold"/>
    <property type="match status" value="1"/>
</dbReference>
<dbReference type="Gene3D" id="3.60.15.10">
    <property type="entry name" value="Ribonuclease Z/Hydroxyacylglutathione hydrolase-like"/>
    <property type="match status" value="1"/>
</dbReference>
<sequence>MEIIFLGTGTSHGVPMIGCQCGVCRSSDPRNRRTRSSVHVVMDGLHVQVDAAPEFRLQCVRESIDWIDLFILTHEHADHVGGMDDLRRFCDFLGGNALPVYTTPEAGRRLHQVFPYAIGEKPRSKGYAAFRVAPMPPRMELPQGTIESTRLPHGPVETLGLVFTERSSGRKFAYYTDCKRVPPEALALARGADLVVLDGLRPQDHPTHMTIDEACAAAKAIGGQRTLLIHFTHHVDHGPVEATLPAGVGLSYDGLRVTLGMG</sequence>
<feature type="domain" description="Metallo-beta-lactamase" evidence="1">
    <location>
        <begin position="49"/>
        <end position="231"/>
    </location>
</feature>
<accession>A0A1J5TIH3</accession>
<protein>
    <submittedName>
        <fullName evidence="2">Phosphoribosyl 1,2-cyclic phosphodiesterase</fullName>
        <ecNumber evidence="2">3.1.4.55</ecNumber>
    </submittedName>
</protein>
<evidence type="ECO:0000259" key="1">
    <source>
        <dbReference type="Pfam" id="PF12706"/>
    </source>
</evidence>
<proteinExistence type="predicted"/>
<organism evidence="2">
    <name type="scientific">mine drainage metagenome</name>
    <dbReference type="NCBI Taxonomy" id="410659"/>
    <lineage>
        <taxon>unclassified sequences</taxon>
        <taxon>metagenomes</taxon>
        <taxon>ecological metagenomes</taxon>
    </lineage>
</organism>